<evidence type="ECO:0000256" key="1">
    <source>
        <dbReference type="SAM" id="Coils"/>
    </source>
</evidence>
<dbReference type="SMART" id="SM00443">
    <property type="entry name" value="G_patch"/>
    <property type="match status" value="1"/>
</dbReference>
<dbReference type="OrthoDB" id="4822at2759"/>
<dbReference type="EMBL" id="PKFO01000002">
    <property type="protein sequence ID" value="PVH19468.1"/>
    <property type="molecule type" value="Genomic_DNA"/>
</dbReference>
<keyword evidence="1" id="KW-0175">Coiled coil</keyword>
<feature type="region of interest" description="Disordered" evidence="2">
    <location>
        <begin position="1"/>
        <end position="68"/>
    </location>
</feature>
<dbReference type="PANTHER" id="PTHR23329:SF1">
    <property type="entry name" value="TUFTELIN-INTERACTING PROTEIN 11"/>
    <property type="match status" value="1"/>
</dbReference>
<evidence type="ECO:0000313" key="4">
    <source>
        <dbReference type="EMBL" id="PVH19468.1"/>
    </source>
</evidence>
<dbReference type="GeneID" id="37008645"/>
<dbReference type="STRING" id="45357.A0A2V1ANN7"/>
<dbReference type="VEuPathDB" id="FungiDB:CXQ85_003314"/>
<dbReference type="GO" id="GO:0071008">
    <property type="term" value="C:U2-type post-mRNA release spliceosomal complex"/>
    <property type="evidence" value="ECO:0007669"/>
    <property type="project" value="TreeGrafter"/>
</dbReference>
<dbReference type="PANTHER" id="PTHR23329">
    <property type="entry name" value="TUFTELIN-INTERACTING PROTEIN 11-RELATED"/>
    <property type="match status" value="1"/>
</dbReference>
<feature type="compositionally biased region" description="Acidic residues" evidence="2">
    <location>
        <begin position="42"/>
        <end position="52"/>
    </location>
</feature>
<keyword evidence="5" id="KW-1185">Reference proteome</keyword>
<dbReference type="GO" id="GO:0000390">
    <property type="term" value="P:spliceosomal complex disassembly"/>
    <property type="evidence" value="ECO:0007669"/>
    <property type="project" value="InterPro"/>
</dbReference>
<feature type="compositionally biased region" description="Polar residues" evidence="2">
    <location>
        <begin position="1"/>
        <end position="18"/>
    </location>
</feature>
<evidence type="ECO:0000313" key="5">
    <source>
        <dbReference type="Proteomes" id="UP000244309"/>
    </source>
</evidence>
<feature type="domain" description="G-patch" evidence="3">
    <location>
        <begin position="69"/>
        <end position="115"/>
    </location>
</feature>
<dbReference type="Pfam" id="PF01585">
    <property type="entry name" value="G-patch"/>
    <property type="match status" value="1"/>
</dbReference>
<proteinExistence type="predicted"/>
<feature type="coiled-coil region" evidence="1">
    <location>
        <begin position="186"/>
        <end position="213"/>
    </location>
</feature>
<accession>A0A2V1ANN7</accession>
<name>A0A2V1ANN7_9ASCO</name>
<dbReference type="InterPro" id="IPR000467">
    <property type="entry name" value="G_patch_dom"/>
</dbReference>
<dbReference type="GO" id="GO:0003676">
    <property type="term" value="F:nucleic acid binding"/>
    <property type="evidence" value="ECO:0007669"/>
    <property type="project" value="InterPro"/>
</dbReference>
<organism evidence="4 5">
    <name type="scientific">Candidozyma haemuli</name>
    <dbReference type="NCBI Taxonomy" id="45357"/>
    <lineage>
        <taxon>Eukaryota</taxon>
        <taxon>Fungi</taxon>
        <taxon>Dikarya</taxon>
        <taxon>Ascomycota</taxon>
        <taxon>Saccharomycotina</taxon>
        <taxon>Pichiomycetes</taxon>
        <taxon>Metschnikowiaceae</taxon>
        <taxon>Candidozyma</taxon>
    </lineage>
</organism>
<dbReference type="PROSITE" id="PS50174">
    <property type="entry name" value="G_PATCH"/>
    <property type="match status" value="1"/>
</dbReference>
<dbReference type="InterPro" id="IPR045211">
    <property type="entry name" value="TFP11/STIP/Ntr1"/>
</dbReference>
<protein>
    <recommendedName>
        <fullName evidence="3">G-patch domain-containing protein</fullName>
    </recommendedName>
</protein>
<sequence length="761" mass="85994">MSRSFGLSFTKASGNADSSDADKGVGIGAPQSMSMAVRDEYSDIEESDDEPAAEPLQEPEQPSGSHVNQYGIGATLLMKMGYKQGQGLGAKQEGIVNPIETKLRPRGLGVGGIHEKAGDEVTKEVQPDNFVRTDAGRAVEVLRRKYSSLVQKLGTRGIKMHSRYEDLLRLDLTQESSFSDTNASLLRQAYDALSRFETDLTSLEANIRLESEESKTFETETIDNIQAIESGQSLELILEDYNQQQTKEAATQCVQQILQMKHRPEVVSPHLLLTILSQHLPADLDPTDPDLIKWCSLMREIVVQSSIHLGEWDLLIFNGLKPKIEILLNEGSFDALNDLISVWDESPALMDCSLFKKSIFDQTLGPFIEEDVRSWDILRSKDSKLHLINLVVHIGLDVSVISATFRPLEQRFEELIKTGSDLWTKAQKARDIRDFYETTIKSLLFKYGVWSDVFSLWTSKSSFHDELVKAITVHIYEQFSQAGPDSNKNLIWVLLQLRYDEKVISESQLEIILQFCVFNPWLRELSKLLQGKRQLIKDWFCDKQSWFDDTCKDFPINGLLLWFFNTCLEKISVYTKTGRLALGGLPSIDENAFPSIDKILRLVQGNGTSGSTDVRALRSSQLMAVFRDVVADFCFKNGIGFLATTHRDASMNKLYQLTLRNGKKKTCFISDDVLWVEHQNRYEPTSVYDLVNLKVSKFIDDIGKEDTKASQNTLKTVRWMGAITVITVCCSLFWASSMSAPVKEKEVDLGDLTKDIRHEKD</sequence>
<dbReference type="RefSeq" id="XP_025340408.1">
    <property type="nucleotide sequence ID" value="XM_025486960.1"/>
</dbReference>
<reference evidence="4 5" key="1">
    <citation type="submission" date="2017-12" db="EMBL/GenBank/DDBJ databases">
        <title>Genome Sequence of a Multidrug-Resistant Candida haemulonii Isolate from a Patient with Chronic Leg Ulcers in Israel.</title>
        <authorList>
            <person name="Chow N.A."/>
            <person name="Gade L."/>
            <person name="Batra D."/>
            <person name="Rowe L.A."/>
            <person name="Ben-Ami R."/>
            <person name="Loparev V.N."/>
            <person name="Litvintseva A.P."/>
        </authorList>
    </citation>
    <scope>NUCLEOTIDE SEQUENCE [LARGE SCALE GENOMIC DNA]</scope>
    <source>
        <strain evidence="4 5">B11899</strain>
    </source>
</reference>
<feature type="compositionally biased region" description="Low complexity" evidence="2">
    <location>
        <begin position="53"/>
        <end position="62"/>
    </location>
</feature>
<gene>
    <name evidence="4" type="ORF">CXQ85_003314</name>
</gene>
<dbReference type="AlphaFoldDB" id="A0A2V1ANN7"/>
<comment type="caution">
    <text evidence="4">The sequence shown here is derived from an EMBL/GenBank/DDBJ whole genome shotgun (WGS) entry which is preliminary data.</text>
</comment>
<dbReference type="Proteomes" id="UP000244309">
    <property type="component" value="Unassembled WGS sequence"/>
</dbReference>
<evidence type="ECO:0000256" key="2">
    <source>
        <dbReference type="SAM" id="MobiDB-lite"/>
    </source>
</evidence>
<evidence type="ECO:0000259" key="3">
    <source>
        <dbReference type="PROSITE" id="PS50174"/>
    </source>
</evidence>